<accession>A0AAV0WU82</accession>
<comment type="cofactor">
    <cofactor evidence="1">
        <name>a divalent metal cation</name>
        <dbReference type="ChEBI" id="CHEBI:60240"/>
    </cofactor>
</comment>
<gene>
    <name evidence="9" type="ORF">MEUPH1_LOCUS14904</name>
</gene>
<evidence type="ECO:0000313" key="10">
    <source>
        <dbReference type="Proteomes" id="UP001160148"/>
    </source>
</evidence>
<sequence length="386" mass="44538">MDEVTISCLGLLLQEFFNPAEVIDSIDFCLTNEDYDLLLINLIRETHFRSIWSEDWINKFTARDFHKLFRMTQDTYGNLLTALSVNSELIKPYTRRNKPVSFHKKVLISLWYYGREMSMHAIGNQFYTATSTVIILVQEVTDCLCNSMAKKFITWPNIKECTIIEEGFRVRANFHNVIGAIDGCHISVKVPSSEQDSYTNRKMTKSIIVQAICTSNKIFTNICVGYPGRVHDARVFKNSEIFSIMQNEGPSSLFYDKYYLLGDSAYPNLSWLITPYKNYGNLSARKRKWNYFHSQTRVDIELSFGLLKGRWRRLLYLNVTNISRAPNIILACCVLHNFCLVNDDELDEIVNDVQLDNTSQTDIQNAIYGTESGNAKRDELLNILVP</sequence>
<dbReference type="PANTHER" id="PTHR22930">
    <property type="match status" value="1"/>
</dbReference>
<evidence type="ECO:0000256" key="2">
    <source>
        <dbReference type="ARBA" id="ARBA00004123"/>
    </source>
</evidence>
<proteinExistence type="inferred from homology"/>
<dbReference type="Proteomes" id="UP001160148">
    <property type="component" value="Unassembled WGS sequence"/>
</dbReference>
<comment type="similarity">
    <text evidence="3">Belongs to the HARBI1 family.</text>
</comment>
<reference evidence="9 10" key="1">
    <citation type="submission" date="2023-01" db="EMBL/GenBank/DDBJ databases">
        <authorList>
            <person name="Whitehead M."/>
        </authorList>
    </citation>
    <scope>NUCLEOTIDE SEQUENCE [LARGE SCALE GENOMIC DNA]</scope>
</reference>
<evidence type="ECO:0000259" key="8">
    <source>
        <dbReference type="Pfam" id="PF13359"/>
    </source>
</evidence>
<evidence type="ECO:0000256" key="1">
    <source>
        <dbReference type="ARBA" id="ARBA00001968"/>
    </source>
</evidence>
<dbReference type="Pfam" id="PF13359">
    <property type="entry name" value="DDE_Tnp_4"/>
    <property type="match status" value="1"/>
</dbReference>
<keyword evidence="7" id="KW-0539">Nucleus</keyword>
<evidence type="ECO:0000313" key="9">
    <source>
        <dbReference type="EMBL" id="CAI6359500.1"/>
    </source>
</evidence>
<dbReference type="InterPro" id="IPR045249">
    <property type="entry name" value="HARBI1-like"/>
</dbReference>
<dbReference type="GO" id="GO:0004518">
    <property type="term" value="F:nuclease activity"/>
    <property type="evidence" value="ECO:0007669"/>
    <property type="project" value="UniProtKB-KW"/>
</dbReference>
<evidence type="ECO:0000256" key="6">
    <source>
        <dbReference type="ARBA" id="ARBA00022801"/>
    </source>
</evidence>
<comment type="subcellular location">
    <subcellularLocation>
        <location evidence="2">Nucleus</location>
    </subcellularLocation>
</comment>
<keyword evidence="6" id="KW-0378">Hydrolase</keyword>
<dbReference type="GO" id="GO:0046872">
    <property type="term" value="F:metal ion binding"/>
    <property type="evidence" value="ECO:0007669"/>
    <property type="project" value="UniProtKB-KW"/>
</dbReference>
<evidence type="ECO:0000256" key="7">
    <source>
        <dbReference type="ARBA" id="ARBA00023242"/>
    </source>
</evidence>
<keyword evidence="5" id="KW-0479">Metal-binding</keyword>
<dbReference type="InterPro" id="IPR027806">
    <property type="entry name" value="HARBI1_dom"/>
</dbReference>
<dbReference type="GO" id="GO:0016787">
    <property type="term" value="F:hydrolase activity"/>
    <property type="evidence" value="ECO:0007669"/>
    <property type="project" value="UniProtKB-KW"/>
</dbReference>
<dbReference type="PANTHER" id="PTHR22930:SF85">
    <property type="entry name" value="GH03217P-RELATED"/>
    <property type="match status" value="1"/>
</dbReference>
<evidence type="ECO:0000256" key="4">
    <source>
        <dbReference type="ARBA" id="ARBA00022722"/>
    </source>
</evidence>
<dbReference type="AlphaFoldDB" id="A0AAV0WU82"/>
<dbReference type="EMBL" id="CARXXK010000002">
    <property type="protein sequence ID" value="CAI6359500.1"/>
    <property type="molecule type" value="Genomic_DNA"/>
</dbReference>
<comment type="caution">
    <text evidence="9">The sequence shown here is derived from an EMBL/GenBank/DDBJ whole genome shotgun (WGS) entry which is preliminary data.</text>
</comment>
<evidence type="ECO:0000256" key="5">
    <source>
        <dbReference type="ARBA" id="ARBA00022723"/>
    </source>
</evidence>
<keyword evidence="10" id="KW-1185">Reference proteome</keyword>
<protein>
    <recommendedName>
        <fullName evidence="8">DDE Tnp4 domain-containing protein</fullName>
    </recommendedName>
</protein>
<feature type="domain" description="DDE Tnp4" evidence="8">
    <location>
        <begin position="181"/>
        <end position="337"/>
    </location>
</feature>
<organism evidence="9 10">
    <name type="scientific">Macrosiphum euphorbiae</name>
    <name type="common">potato aphid</name>
    <dbReference type="NCBI Taxonomy" id="13131"/>
    <lineage>
        <taxon>Eukaryota</taxon>
        <taxon>Metazoa</taxon>
        <taxon>Ecdysozoa</taxon>
        <taxon>Arthropoda</taxon>
        <taxon>Hexapoda</taxon>
        <taxon>Insecta</taxon>
        <taxon>Pterygota</taxon>
        <taxon>Neoptera</taxon>
        <taxon>Paraneoptera</taxon>
        <taxon>Hemiptera</taxon>
        <taxon>Sternorrhyncha</taxon>
        <taxon>Aphidomorpha</taxon>
        <taxon>Aphidoidea</taxon>
        <taxon>Aphididae</taxon>
        <taxon>Macrosiphini</taxon>
        <taxon>Macrosiphum</taxon>
    </lineage>
</organism>
<evidence type="ECO:0000256" key="3">
    <source>
        <dbReference type="ARBA" id="ARBA00006958"/>
    </source>
</evidence>
<dbReference type="GO" id="GO:0005634">
    <property type="term" value="C:nucleus"/>
    <property type="evidence" value="ECO:0007669"/>
    <property type="project" value="UniProtKB-SubCell"/>
</dbReference>
<name>A0AAV0WU82_9HEMI</name>
<keyword evidence="4" id="KW-0540">Nuclease</keyword>